<gene>
    <name evidence="3" type="ORF">Acr_13g0009530</name>
</gene>
<evidence type="ECO:0000313" key="4">
    <source>
        <dbReference type="Proteomes" id="UP000585474"/>
    </source>
</evidence>
<dbReference type="Proteomes" id="UP000585474">
    <property type="component" value="Unassembled WGS sequence"/>
</dbReference>
<protein>
    <recommendedName>
        <fullName evidence="2">C2H2-type domain-containing protein</fullName>
    </recommendedName>
</protein>
<dbReference type="InterPro" id="IPR013087">
    <property type="entry name" value="Znf_C2H2_type"/>
</dbReference>
<dbReference type="PROSITE" id="PS00028">
    <property type="entry name" value="ZINC_FINGER_C2H2_1"/>
    <property type="match status" value="1"/>
</dbReference>
<dbReference type="EMBL" id="BJWL01000013">
    <property type="protein sequence ID" value="GFY99553.1"/>
    <property type="molecule type" value="Genomic_DNA"/>
</dbReference>
<reference evidence="3 4" key="1">
    <citation type="submission" date="2019-07" db="EMBL/GenBank/DDBJ databases">
        <title>De Novo Assembly of kiwifruit Actinidia rufa.</title>
        <authorList>
            <person name="Sugita-Konishi S."/>
            <person name="Sato K."/>
            <person name="Mori E."/>
            <person name="Abe Y."/>
            <person name="Kisaki G."/>
            <person name="Hamano K."/>
            <person name="Suezawa K."/>
            <person name="Otani M."/>
            <person name="Fukuda T."/>
            <person name="Manabe T."/>
            <person name="Gomi K."/>
            <person name="Tabuchi M."/>
            <person name="Akimitsu K."/>
            <person name="Kataoka I."/>
        </authorList>
    </citation>
    <scope>NUCLEOTIDE SEQUENCE [LARGE SCALE GENOMIC DNA]</scope>
    <source>
        <strain evidence="4">cv. Fuchu</strain>
    </source>
</reference>
<evidence type="ECO:0000259" key="2">
    <source>
        <dbReference type="PROSITE" id="PS00028"/>
    </source>
</evidence>
<proteinExistence type="predicted"/>
<evidence type="ECO:0000256" key="1">
    <source>
        <dbReference type="SAM" id="MobiDB-lite"/>
    </source>
</evidence>
<feature type="compositionally biased region" description="Basic and acidic residues" evidence="1">
    <location>
        <begin position="62"/>
        <end position="75"/>
    </location>
</feature>
<evidence type="ECO:0000313" key="3">
    <source>
        <dbReference type="EMBL" id="GFY99553.1"/>
    </source>
</evidence>
<sequence>MEGGYLHYDPTQDDEVEIDVLQLWPASDLLPCPECETMLRSHEEFIEHLEEVHWGIQKPKTHREESTKNSEDAHRSAGGPSTELKLAPPGATSASPPPSLSLTVESEKHALGFAKKQPKQLRFDENEVDVNGGNCDLMLKL</sequence>
<dbReference type="AlphaFoldDB" id="A0A7J0FLW0"/>
<feature type="domain" description="C2H2-type" evidence="2">
    <location>
        <begin position="32"/>
        <end position="53"/>
    </location>
</feature>
<organism evidence="3 4">
    <name type="scientific">Actinidia rufa</name>
    <dbReference type="NCBI Taxonomy" id="165716"/>
    <lineage>
        <taxon>Eukaryota</taxon>
        <taxon>Viridiplantae</taxon>
        <taxon>Streptophyta</taxon>
        <taxon>Embryophyta</taxon>
        <taxon>Tracheophyta</taxon>
        <taxon>Spermatophyta</taxon>
        <taxon>Magnoliopsida</taxon>
        <taxon>eudicotyledons</taxon>
        <taxon>Gunneridae</taxon>
        <taxon>Pentapetalae</taxon>
        <taxon>asterids</taxon>
        <taxon>Ericales</taxon>
        <taxon>Actinidiaceae</taxon>
        <taxon>Actinidia</taxon>
    </lineage>
</organism>
<name>A0A7J0FLW0_9ERIC</name>
<accession>A0A7J0FLW0</accession>
<comment type="caution">
    <text evidence="3">The sequence shown here is derived from an EMBL/GenBank/DDBJ whole genome shotgun (WGS) entry which is preliminary data.</text>
</comment>
<feature type="region of interest" description="Disordered" evidence="1">
    <location>
        <begin position="56"/>
        <end position="101"/>
    </location>
</feature>
<keyword evidence="4" id="KW-1185">Reference proteome</keyword>